<dbReference type="GO" id="GO:0048544">
    <property type="term" value="P:recognition of pollen"/>
    <property type="evidence" value="ECO:0007669"/>
    <property type="project" value="InterPro"/>
</dbReference>
<dbReference type="InterPro" id="IPR000858">
    <property type="entry name" value="S_locus_glycoprot_dom"/>
</dbReference>
<evidence type="ECO:0000256" key="3">
    <source>
        <dbReference type="ARBA" id="ARBA00023180"/>
    </source>
</evidence>
<evidence type="ECO:0000256" key="1">
    <source>
        <dbReference type="ARBA" id="ARBA00022729"/>
    </source>
</evidence>
<dbReference type="SMART" id="SM00108">
    <property type="entry name" value="B_lectin"/>
    <property type="match status" value="1"/>
</dbReference>
<dbReference type="STRING" id="3880.A0A072TZT5"/>
<dbReference type="Pfam" id="PF01453">
    <property type="entry name" value="B_lectin"/>
    <property type="match status" value="1"/>
</dbReference>
<accession>A0A072TZT5</accession>
<keyword evidence="2" id="KW-1015">Disulfide bond</keyword>
<dbReference type="Gene3D" id="2.90.10.10">
    <property type="entry name" value="Bulb-type lectin domain"/>
    <property type="match status" value="1"/>
</dbReference>
<organism evidence="5 7">
    <name type="scientific">Medicago truncatula</name>
    <name type="common">Barrel medic</name>
    <name type="synonym">Medicago tribuloides</name>
    <dbReference type="NCBI Taxonomy" id="3880"/>
    <lineage>
        <taxon>Eukaryota</taxon>
        <taxon>Viridiplantae</taxon>
        <taxon>Streptophyta</taxon>
        <taxon>Embryophyta</taxon>
        <taxon>Tracheophyta</taxon>
        <taxon>Spermatophyta</taxon>
        <taxon>Magnoliopsida</taxon>
        <taxon>eudicotyledons</taxon>
        <taxon>Gunneridae</taxon>
        <taxon>Pentapetalae</taxon>
        <taxon>rosids</taxon>
        <taxon>fabids</taxon>
        <taxon>Fabales</taxon>
        <taxon>Fabaceae</taxon>
        <taxon>Papilionoideae</taxon>
        <taxon>50 kb inversion clade</taxon>
        <taxon>NPAAA clade</taxon>
        <taxon>Hologalegina</taxon>
        <taxon>IRL clade</taxon>
        <taxon>Trifolieae</taxon>
        <taxon>Medicago</taxon>
    </lineage>
</organism>
<reference evidence="6" key="3">
    <citation type="submission" date="2015-04" db="UniProtKB">
        <authorList>
            <consortium name="EnsemblPlants"/>
        </authorList>
    </citation>
    <scope>IDENTIFICATION</scope>
    <source>
        <strain evidence="6">cv. Jemalong A17</strain>
    </source>
</reference>
<dbReference type="CDD" id="cd00028">
    <property type="entry name" value="B_lectin"/>
    <property type="match status" value="1"/>
</dbReference>
<dbReference type="HOGENOM" id="CLU_740497_0_0_1"/>
<evidence type="ECO:0000259" key="4">
    <source>
        <dbReference type="PROSITE" id="PS50927"/>
    </source>
</evidence>
<reference evidence="5 7" key="2">
    <citation type="journal article" date="2014" name="BMC Genomics">
        <title>An improved genome release (version Mt4.0) for the model legume Medicago truncatula.</title>
        <authorList>
            <person name="Tang H."/>
            <person name="Krishnakumar V."/>
            <person name="Bidwell S."/>
            <person name="Rosen B."/>
            <person name="Chan A."/>
            <person name="Zhou S."/>
            <person name="Gentzbittel L."/>
            <person name="Childs K.L."/>
            <person name="Yandell M."/>
            <person name="Gundlach H."/>
            <person name="Mayer K.F."/>
            <person name="Schwartz D.C."/>
            <person name="Town C.D."/>
        </authorList>
    </citation>
    <scope>GENOME REANNOTATION</scope>
    <source>
        <strain evidence="5">A17</strain>
        <strain evidence="6 7">cv. Jemalong A17</strain>
    </source>
</reference>
<dbReference type="PANTHER" id="PTHR32444:SF198">
    <property type="entry name" value="BULB-TYPE LECTIN DOMAIN-CONTAINING PROTEIN"/>
    <property type="match status" value="1"/>
</dbReference>
<keyword evidence="1" id="KW-0732">Signal</keyword>
<dbReference type="AlphaFoldDB" id="A0A072TZT5"/>
<dbReference type="EMBL" id="CM001223">
    <property type="protein sequence ID" value="KEH22706.1"/>
    <property type="molecule type" value="Genomic_DNA"/>
</dbReference>
<reference evidence="5 7" key="1">
    <citation type="journal article" date="2011" name="Nature">
        <title>The Medicago genome provides insight into the evolution of rhizobial symbioses.</title>
        <authorList>
            <person name="Young N.D."/>
            <person name="Debelle F."/>
            <person name="Oldroyd G.E."/>
            <person name="Geurts R."/>
            <person name="Cannon S.B."/>
            <person name="Udvardi M.K."/>
            <person name="Benedito V.A."/>
            <person name="Mayer K.F."/>
            <person name="Gouzy J."/>
            <person name="Schoof H."/>
            <person name="Van de Peer Y."/>
            <person name="Proost S."/>
            <person name="Cook D.R."/>
            <person name="Meyers B.C."/>
            <person name="Spannagl M."/>
            <person name="Cheung F."/>
            <person name="De Mita S."/>
            <person name="Krishnakumar V."/>
            <person name="Gundlach H."/>
            <person name="Zhou S."/>
            <person name="Mudge J."/>
            <person name="Bharti A.K."/>
            <person name="Murray J.D."/>
            <person name="Naoumkina M.A."/>
            <person name="Rosen B."/>
            <person name="Silverstein K.A."/>
            <person name="Tang H."/>
            <person name="Rombauts S."/>
            <person name="Zhao P.X."/>
            <person name="Zhou P."/>
            <person name="Barbe V."/>
            <person name="Bardou P."/>
            <person name="Bechner M."/>
            <person name="Bellec A."/>
            <person name="Berger A."/>
            <person name="Berges H."/>
            <person name="Bidwell S."/>
            <person name="Bisseling T."/>
            <person name="Choisne N."/>
            <person name="Couloux A."/>
            <person name="Denny R."/>
            <person name="Deshpande S."/>
            <person name="Dai X."/>
            <person name="Doyle J.J."/>
            <person name="Dudez A.M."/>
            <person name="Farmer A.D."/>
            <person name="Fouteau S."/>
            <person name="Franken C."/>
            <person name="Gibelin C."/>
            <person name="Gish J."/>
            <person name="Goldstein S."/>
            <person name="Gonzalez A.J."/>
            <person name="Green P.J."/>
            <person name="Hallab A."/>
            <person name="Hartog M."/>
            <person name="Hua A."/>
            <person name="Humphray S.J."/>
            <person name="Jeong D.H."/>
            <person name="Jing Y."/>
            <person name="Jocker A."/>
            <person name="Kenton S.M."/>
            <person name="Kim D.J."/>
            <person name="Klee K."/>
            <person name="Lai H."/>
            <person name="Lang C."/>
            <person name="Lin S."/>
            <person name="Macmil S.L."/>
            <person name="Magdelenat G."/>
            <person name="Matthews L."/>
            <person name="McCorrison J."/>
            <person name="Monaghan E.L."/>
            <person name="Mun J.H."/>
            <person name="Najar F.Z."/>
            <person name="Nicholson C."/>
            <person name="Noirot C."/>
            <person name="O'Bleness M."/>
            <person name="Paule C.R."/>
            <person name="Poulain J."/>
            <person name="Prion F."/>
            <person name="Qin B."/>
            <person name="Qu C."/>
            <person name="Retzel E.F."/>
            <person name="Riddle C."/>
            <person name="Sallet E."/>
            <person name="Samain S."/>
            <person name="Samson N."/>
            <person name="Sanders I."/>
            <person name="Saurat O."/>
            <person name="Scarpelli C."/>
            <person name="Schiex T."/>
            <person name="Segurens B."/>
            <person name="Severin A.J."/>
            <person name="Sherrier D.J."/>
            <person name="Shi R."/>
            <person name="Sims S."/>
            <person name="Singer S.R."/>
            <person name="Sinharoy S."/>
            <person name="Sterck L."/>
            <person name="Viollet A."/>
            <person name="Wang B.B."/>
            <person name="Wang K."/>
            <person name="Wang M."/>
            <person name="Wang X."/>
            <person name="Warfsmann J."/>
            <person name="Weissenbach J."/>
            <person name="White D.D."/>
            <person name="White J.D."/>
            <person name="Wiley G.B."/>
            <person name="Wincker P."/>
            <person name="Xing Y."/>
            <person name="Yang L."/>
            <person name="Yao Z."/>
            <person name="Ying F."/>
            <person name="Zhai J."/>
            <person name="Zhou L."/>
            <person name="Zuber A."/>
            <person name="Denarie J."/>
            <person name="Dixon R.A."/>
            <person name="May G.D."/>
            <person name="Schwartz D.C."/>
            <person name="Rogers J."/>
            <person name="Quetier F."/>
            <person name="Town C.D."/>
            <person name="Roe B.A."/>
        </authorList>
    </citation>
    <scope>NUCLEOTIDE SEQUENCE [LARGE SCALE GENOMIC DNA]</scope>
    <source>
        <strain evidence="5">A17</strain>
        <strain evidence="6 7">cv. Jemalong A17</strain>
    </source>
</reference>
<dbReference type="FunFam" id="2.90.10.10:FF:000005">
    <property type="entry name" value="G-type lectin S-receptor-like serine/threonine-protein kinase"/>
    <property type="match status" value="1"/>
</dbReference>
<dbReference type="Pfam" id="PF00954">
    <property type="entry name" value="S_locus_glycop"/>
    <property type="match status" value="1"/>
</dbReference>
<dbReference type="InterPro" id="IPR001480">
    <property type="entry name" value="Bulb-type_lectin_dom"/>
</dbReference>
<dbReference type="EnsemblPlants" id="KEH22706">
    <property type="protein sequence ID" value="KEH22706"/>
    <property type="gene ID" value="MTR_7g056537"/>
</dbReference>
<feature type="domain" description="Bulb-type lectin" evidence="4">
    <location>
        <begin position="123"/>
        <end position="242"/>
    </location>
</feature>
<gene>
    <name evidence="5" type="ordered locus">MTR_7g056537</name>
</gene>
<keyword evidence="3" id="KW-0325">Glycoprotein</keyword>
<dbReference type="InterPro" id="IPR036426">
    <property type="entry name" value="Bulb-type_lectin_dom_sf"/>
</dbReference>
<evidence type="ECO:0000313" key="5">
    <source>
        <dbReference type="EMBL" id="KEH22706.1"/>
    </source>
</evidence>
<dbReference type="Proteomes" id="UP000002051">
    <property type="component" value="Unassembled WGS sequence"/>
</dbReference>
<dbReference type="PROSITE" id="PS50927">
    <property type="entry name" value="BULB_LECTIN"/>
    <property type="match status" value="1"/>
</dbReference>
<evidence type="ECO:0000256" key="2">
    <source>
        <dbReference type="ARBA" id="ARBA00023157"/>
    </source>
</evidence>
<keyword evidence="7" id="KW-1185">Reference proteome</keyword>
<name>A0A072TZT5_MEDTR</name>
<sequence length="374" mass="42219">MATTTSDAESEVDSDDERKVKYHILIISDKPLNKYENVLEEFIIDGIDRSKLASMIYGVSINKGEGISFSEETPLKWMKRVHGATETGSNEPQRLSAHSRNKLFGGYTSHDFVTARASYYCHTHNHIIPIHHTDPENLISKGGNFTFGFFSPTNSTSRYVGIWWKSQSRFIWVANRNQPLNDSNGIVIIFEDGNLVVLNGKKQVIWSSNVSNIASNTTSRISDFGNLVLQESTTGNNIWQSIQQPSDTFLPGMKLSINKRTVFSSNSQQLTSWKSSSNPAIGNFSSSTVERLNILELFIWNETQPCWRSGPWNGGVFTGIQTMKVAYLNSFQGGDDGEGKILIFYTLSNDKELMIYHLNSQGRLEETWWDDDKK</sequence>
<evidence type="ECO:0000313" key="6">
    <source>
        <dbReference type="EnsemblPlants" id="KEH22706"/>
    </source>
</evidence>
<evidence type="ECO:0000313" key="7">
    <source>
        <dbReference type="Proteomes" id="UP000002051"/>
    </source>
</evidence>
<protein>
    <submittedName>
        <fullName evidence="5">D-mannose-binding lectin protein</fullName>
    </submittedName>
</protein>
<dbReference type="SUPFAM" id="SSF51110">
    <property type="entry name" value="alpha-D-mannose-specific plant lectins"/>
    <property type="match status" value="1"/>
</dbReference>
<dbReference type="PANTHER" id="PTHR32444">
    <property type="entry name" value="BULB-TYPE LECTIN DOMAIN-CONTAINING PROTEIN"/>
    <property type="match status" value="1"/>
</dbReference>
<proteinExistence type="predicted"/>